<comment type="caution">
    <text evidence="1">The sequence shown here is derived from an EMBL/GenBank/DDBJ whole genome shotgun (WGS) entry which is preliminary data.</text>
</comment>
<dbReference type="RefSeq" id="WP_118272392.1">
    <property type="nucleotide sequence ID" value="NZ_QSJI01000012.1"/>
</dbReference>
<dbReference type="EMBL" id="QSJI01000012">
    <property type="protein sequence ID" value="RHD54197.1"/>
    <property type="molecule type" value="Genomic_DNA"/>
</dbReference>
<dbReference type="AlphaFoldDB" id="A0A414FTP8"/>
<organism evidence="1 2">
    <name type="scientific">Collinsella intestinalis</name>
    <dbReference type="NCBI Taxonomy" id="147207"/>
    <lineage>
        <taxon>Bacteria</taxon>
        <taxon>Bacillati</taxon>
        <taxon>Actinomycetota</taxon>
        <taxon>Coriobacteriia</taxon>
        <taxon>Coriobacteriales</taxon>
        <taxon>Coriobacteriaceae</taxon>
        <taxon>Collinsella</taxon>
    </lineage>
</organism>
<evidence type="ECO:0000313" key="2">
    <source>
        <dbReference type="Proteomes" id="UP000286050"/>
    </source>
</evidence>
<sequence length="157" mass="17547">MNLIEHISNMTAASRIEKLEDTVTRRVIDHLIQSDPKLDFPKAGRAEEGDGFARIDRNGVVYYSKLAYKVLNPYFTSGVGLQFVKATNEDPTGVFFTEKCEATPSETFEAMKAYLFAYGIPRSELLVVPATIFPCTYEKTPENITALEEAGAVLFHE</sequence>
<name>A0A414FTP8_9ACTN</name>
<dbReference type="Proteomes" id="UP000286050">
    <property type="component" value="Unassembled WGS sequence"/>
</dbReference>
<reference evidence="1 2" key="1">
    <citation type="submission" date="2018-08" db="EMBL/GenBank/DDBJ databases">
        <title>A genome reference for cultivated species of the human gut microbiota.</title>
        <authorList>
            <person name="Zou Y."/>
            <person name="Xue W."/>
            <person name="Luo G."/>
        </authorList>
    </citation>
    <scope>NUCLEOTIDE SEQUENCE [LARGE SCALE GENOMIC DNA]</scope>
    <source>
        <strain evidence="1 2">AM30-5LB</strain>
    </source>
</reference>
<evidence type="ECO:0000313" key="1">
    <source>
        <dbReference type="EMBL" id="RHD54197.1"/>
    </source>
</evidence>
<gene>
    <name evidence="1" type="ORF">DW787_08020</name>
</gene>
<proteinExistence type="predicted"/>
<accession>A0A414FTP8</accession>
<protein>
    <submittedName>
        <fullName evidence="1">Uncharacterized protein</fullName>
    </submittedName>
</protein>